<protein>
    <submittedName>
        <fullName evidence="2">Uncharacterized protein</fullName>
    </submittedName>
</protein>
<reference evidence="2 3" key="1">
    <citation type="journal article" date="2015" name="Nature">
        <title>rRNA introns, odd ribosomes, and small enigmatic genomes across a large radiation of phyla.</title>
        <authorList>
            <person name="Brown C.T."/>
            <person name="Hug L.A."/>
            <person name="Thomas B.C."/>
            <person name="Sharon I."/>
            <person name="Castelle C.J."/>
            <person name="Singh A."/>
            <person name="Wilkins M.J."/>
            <person name="Williams K.H."/>
            <person name="Banfield J.F."/>
        </authorList>
    </citation>
    <scope>NUCLEOTIDE SEQUENCE [LARGE SCALE GENOMIC DNA]</scope>
</reference>
<feature type="transmembrane region" description="Helical" evidence="1">
    <location>
        <begin position="48"/>
        <end position="71"/>
    </location>
</feature>
<keyword evidence="1" id="KW-1133">Transmembrane helix</keyword>
<dbReference type="AlphaFoldDB" id="A0A0G1L8M0"/>
<evidence type="ECO:0000313" key="2">
    <source>
        <dbReference type="EMBL" id="KKT92306.1"/>
    </source>
</evidence>
<sequence>MFKSTTIQIPESQGEDFQVASENSFRTVSRRIRGVRELVFVPYDRERATATTLGILVGASLIMIAGGFFLAQQILMKAP</sequence>
<accession>A0A0G1L8M0</accession>
<keyword evidence="1" id="KW-0812">Transmembrane</keyword>
<name>A0A0G1L8M0_9BACT</name>
<comment type="caution">
    <text evidence="2">The sequence shown here is derived from an EMBL/GenBank/DDBJ whole genome shotgun (WGS) entry which is preliminary data.</text>
</comment>
<gene>
    <name evidence="2" type="ORF">UW92_C0003G0023</name>
</gene>
<organism evidence="2 3">
    <name type="scientific">Candidatus Jorgensenbacteria bacterium GW2011_GWA2_45_13</name>
    <dbReference type="NCBI Taxonomy" id="1618662"/>
    <lineage>
        <taxon>Bacteria</taxon>
        <taxon>Candidatus Joergenseniibacteriota</taxon>
    </lineage>
</organism>
<proteinExistence type="predicted"/>
<evidence type="ECO:0000256" key="1">
    <source>
        <dbReference type="SAM" id="Phobius"/>
    </source>
</evidence>
<dbReference type="EMBL" id="LCKF01000003">
    <property type="protein sequence ID" value="KKT92306.1"/>
    <property type="molecule type" value="Genomic_DNA"/>
</dbReference>
<keyword evidence="1" id="KW-0472">Membrane</keyword>
<dbReference type="Proteomes" id="UP000033966">
    <property type="component" value="Unassembled WGS sequence"/>
</dbReference>
<evidence type="ECO:0000313" key="3">
    <source>
        <dbReference type="Proteomes" id="UP000033966"/>
    </source>
</evidence>